<dbReference type="Gene3D" id="1.10.418.10">
    <property type="entry name" value="Calponin-like domain"/>
    <property type="match status" value="1"/>
</dbReference>
<name>A0A9P7BAR7_MAUEX</name>
<feature type="coiled-coil region" evidence="1">
    <location>
        <begin position="1670"/>
        <end position="1729"/>
    </location>
</feature>
<dbReference type="GO" id="GO:0005096">
    <property type="term" value="F:GTPase activator activity"/>
    <property type="evidence" value="ECO:0007669"/>
    <property type="project" value="TreeGrafter"/>
</dbReference>
<evidence type="ECO:0000313" key="4">
    <source>
        <dbReference type="EMBL" id="KAG0669275.1"/>
    </source>
</evidence>
<evidence type="ECO:0000259" key="2">
    <source>
        <dbReference type="PROSITE" id="PS50021"/>
    </source>
</evidence>
<dbReference type="SMART" id="SM00015">
    <property type="entry name" value="IQ"/>
    <property type="match status" value="5"/>
</dbReference>
<dbReference type="Gene3D" id="1.10.506.10">
    <property type="entry name" value="GTPase Activation - p120gap, domain 1"/>
    <property type="match status" value="1"/>
</dbReference>
<dbReference type="PROSITE" id="PS50021">
    <property type="entry name" value="CH"/>
    <property type="match status" value="1"/>
</dbReference>
<reference evidence="4 5" key="1">
    <citation type="submission" date="2020-11" db="EMBL/GenBank/DDBJ databases">
        <title>Kefir isolates.</title>
        <authorList>
            <person name="Marcisauskas S."/>
            <person name="Kim Y."/>
            <person name="Blasche S."/>
        </authorList>
    </citation>
    <scope>NUCLEOTIDE SEQUENCE [LARGE SCALE GENOMIC DNA]</scope>
    <source>
        <strain evidence="4 5">OG2</strain>
    </source>
</reference>
<dbReference type="PROSITE" id="PS51329">
    <property type="entry name" value="C_CAP_COFACTOR_C"/>
    <property type="match status" value="1"/>
</dbReference>
<dbReference type="SUPFAM" id="SSF48350">
    <property type="entry name" value="GTPase activation domain, GAP"/>
    <property type="match status" value="1"/>
</dbReference>
<feature type="domain" description="Calponin-homology (CH)" evidence="2">
    <location>
        <begin position="493"/>
        <end position="606"/>
    </location>
</feature>
<dbReference type="GO" id="GO:0007010">
    <property type="term" value="P:cytoskeleton organization"/>
    <property type="evidence" value="ECO:0007669"/>
    <property type="project" value="UniProtKB-ARBA"/>
</dbReference>
<protein>
    <recommendedName>
        <fullName evidence="6">Calponin-homology (CH) domain-containing protein</fullName>
    </recommendedName>
</protein>
<dbReference type="SMART" id="SM00033">
    <property type="entry name" value="CH"/>
    <property type="match status" value="1"/>
</dbReference>
<proteinExistence type="predicted"/>
<dbReference type="InterPro" id="IPR000593">
    <property type="entry name" value="RasGAP_C"/>
</dbReference>
<organism evidence="4 5">
    <name type="scientific">Maudiozyma exigua</name>
    <name type="common">Yeast</name>
    <name type="synonym">Kazachstania exigua</name>
    <dbReference type="NCBI Taxonomy" id="34358"/>
    <lineage>
        <taxon>Eukaryota</taxon>
        <taxon>Fungi</taxon>
        <taxon>Dikarya</taxon>
        <taxon>Ascomycota</taxon>
        <taxon>Saccharomycotina</taxon>
        <taxon>Saccharomycetes</taxon>
        <taxon>Saccharomycetales</taxon>
        <taxon>Saccharomycetaceae</taxon>
        <taxon>Maudiozyma</taxon>
    </lineage>
</organism>
<evidence type="ECO:0000313" key="5">
    <source>
        <dbReference type="Proteomes" id="UP000750334"/>
    </source>
</evidence>
<dbReference type="PANTHER" id="PTHR14149">
    <property type="entry name" value="RAS GTPASE-ACTIVATING PROTEIN WITH IQ MOTIF"/>
    <property type="match status" value="1"/>
</dbReference>
<comment type="caution">
    <text evidence="4">The sequence shown here is derived from an EMBL/GenBank/DDBJ whole genome shotgun (WGS) entry which is preliminary data.</text>
</comment>
<sequence>MTNLKTNVSDHFNSDKESKYDYGLDKLELLNLKDKVKGLKDDMHNVSSNFSDRDWKLHNNHIDNLLQEIDSKLKLRETGAKAVGIAQQPIRKITSIGSNRSVDEEGESTSVGEKFSKFGQDLTERRKSIQKDLENGTNIGGLKTRVSALREDLHKHAPDLSPYEAQLHNKHIDKLMNDVDDKLRLTDTREKVFEFAKKPISRLNSRGSSRRETGMERPIIDHKAAFMDLDFVLLDSNKVYKSLERCTLSSTDYNDKPKTGSLTIQYTENSVVSLQSLPFKNGSLFVSDASNCVFIFHTPKDDKVQVRFHNLYKCKILVMSDDYLSSKQTVVIENCKECIFHETCQTHVTIENFNSATKKTEATGNDTITDDTAVKFAEFDTYLGNIQALKNMDTHSPSKKSLLPLSPSKMNLVYSLPVTPTKENVLHSTSPLKFSIEEKENSRSLKRSPVLKNLQHSSLSPVDAHTLRKTVSTLATVDVSNLSNTELKYYEFLCRVAEEKRWIENLIGETLPSEVELCTGDILRDGVYLAQVTQVINPNLAPSIFPAGRKLQFKHTQNINAFLSLVDHVGVPESFRFELQDLYNKKDLPQVIETLHILIIMINRKWPGKTAEIENLSGKVSFTKEELRKCQREWPRIRDFKSLAAAQLSPSNKNSKMLSSPGLIQDFSKFDQKRNDNVALSPPVTPTKTQTRASAQTKLIYSPPKTEVNTVKMTPYETKTPSITALEQTPIERRYTPTFKTSDLETPRLQYSPIKNMSLSYYSPTISKYLTYDSDFYLRRSENRTSDLQYYDNHGYNRPQYSPMRKQKMTEHEFLEKVIRIQSICKSVNLRFNIFMQNRLLGLFEKDIVGFQGHLRAVRLRRCLNIANRKKIQPEVQNNISRLQAILRGNKVRYSYDSVRIKCIRQECAISKMQFISKAVLTRRNINRRLHERSILLTPVSKLQACARGILERKNMVARFMSEESNNTNIRIVQLQAFSRGNIIRTTQNITVSKLENAKLTNLQSILKGSVERTQFEKMNQAAACEEQIFKKLAAAMKGYHTRNVFHLLHSHGQSEKCAVSRIQGIIRGILVRYTLDLVDEIIEDSNICEFQAVIKGAMTRSNMRQKDHYYARNEGSIIMIQKKIRMYQQRSAYLEIMDYPNPSLWAVKKFTYLLNGTGTIEDAQNSLETCQASLDAENLRKNNTQRLLREQKEMIEVLENYGLGGSLSNMEIPSNMNLSSSKFANFENLFYLLQVNPSYWKIMYKQNPSFVENNVYLTFTTLNKKMGEREKMYYVRLLAEILQYSMSRFKNITEFLTTHNQNWEMQVRLFLQREHSESFSLFLPLIEFLNNPRTNFESNPYHIYETLYKHGVPSGASPIDDPKVKEIFIENLKEIWHSVELVADIYSRLFEKIPIEIRFLCTKIFGFAADKNADEVDSMRSISKVLIDCFITEYLENMHHYGFMVHDQEATQKKVQVVLGTVTNIFEMRKFNGYLDPLNQYADEISPHIRNILYNIMIEPDYEQTGDRMIYMDMIAKPPHFEMLSEKAKEIYDKFVECSNSFPDKDIIQDILKEERTWKDIPKSGRIYLQLNASVYRFLVSDDQMRKLYDQVKRSIIYMTQIEEVDTNLYDLVVSNVLPEDEPLFRQLLTENKIIRKDPLIKHLEPCTYFKLKNITLKKIHDLEGAGLLSSTDNKLQNLLNDIANTIKNPNYAIEYVQQELKTTRTTLEALRKLNQEDDQKLKLLKRAVHDIIHNSQKSHNFLPTHKGTFSNIKSAYKNLQHKSNTELGGLKFKWTTRQLYEKGVVIFIQREKLGEQTIKVFGSSGPKYPDIVFKISTSDGARYGIQMIDKRKGTENLHSEAVDSFTFTSLLNTQTGEKMKKWTLLNSQVTLDTSKLLKLIVDTFLS</sequence>
<feature type="coiled-coil region" evidence="1">
    <location>
        <begin position="1161"/>
        <end position="1202"/>
    </location>
</feature>
<dbReference type="InterPro" id="IPR036872">
    <property type="entry name" value="CH_dom_sf"/>
</dbReference>
<dbReference type="SUPFAM" id="SSF47576">
    <property type="entry name" value="Calponin-homology domain, CH-domain"/>
    <property type="match status" value="1"/>
</dbReference>
<dbReference type="InterPro" id="IPR017901">
    <property type="entry name" value="C-CAP_CF_C-like"/>
</dbReference>
<dbReference type="Pfam" id="PF00616">
    <property type="entry name" value="RasGAP"/>
    <property type="match status" value="1"/>
</dbReference>
<dbReference type="EMBL" id="PUHR01000045">
    <property type="protein sequence ID" value="KAG0669275.1"/>
    <property type="molecule type" value="Genomic_DNA"/>
</dbReference>
<accession>A0A9P7BAR7</accession>
<dbReference type="OrthoDB" id="775356at2759"/>
<keyword evidence="1" id="KW-0175">Coiled coil</keyword>
<keyword evidence="5" id="KW-1185">Reference proteome</keyword>
<dbReference type="InterPro" id="IPR016098">
    <property type="entry name" value="CAP/MinC_C"/>
</dbReference>
<dbReference type="Pfam" id="PF00307">
    <property type="entry name" value="CH"/>
    <property type="match status" value="1"/>
</dbReference>
<feature type="domain" description="C-CAP/cofactor C-like" evidence="3">
    <location>
        <begin position="238"/>
        <end position="374"/>
    </location>
</feature>
<dbReference type="Gene3D" id="2.160.20.70">
    <property type="match status" value="1"/>
</dbReference>
<evidence type="ECO:0000256" key="1">
    <source>
        <dbReference type="SAM" id="Coils"/>
    </source>
</evidence>
<dbReference type="InterPro" id="IPR008936">
    <property type="entry name" value="Rho_GTPase_activation_prot"/>
</dbReference>
<dbReference type="InterPro" id="IPR000048">
    <property type="entry name" value="IQ_motif_EF-hand-BS"/>
</dbReference>
<evidence type="ECO:0000259" key="3">
    <source>
        <dbReference type="PROSITE" id="PS51329"/>
    </source>
</evidence>
<dbReference type="GO" id="GO:0005938">
    <property type="term" value="C:cell cortex"/>
    <property type="evidence" value="ECO:0007669"/>
    <property type="project" value="TreeGrafter"/>
</dbReference>
<dbReference type="Proteomes" id="UP000750334">
    <property type="component" value="Unassembled WGS sequence"/>
</dbReference>
<dbReference type="InterPro" id="IPR001715">
    <property type="entry name" value="CH_dom"/>
</dbReference>
<dbReference type="Pfam" id="PF03836">
    <property type="entry name" value="RasGAP_C"/>
    <property type="match status" value="1"/>
</dbReference>
<gene>
    <name evidence="4" type="ORF">C6P45_003926</name>
</gene>
<dbReference type="InterPro" id="IPR001936">
    <property type="entry name" value="RasGAP_dom"/>
</dbReference>
<dbReference type="PROSITE" id="PS50096">
    <property type="entry name" value="IQ"/>
    <property type="match status" value="3"/>
</dbReference>
<evidence type="ECO:0008006" key="6">
    <source>
        <dbReference type="Google" id="ProtNLM"/>
    </source>
</evidence>
<dbReference type="CDD" id="cd21206">
    <property type="entry name" value="CH_IQGAP"/>
    <property type="match status" value="1"/>
</dbReference>
<dbReference type="PANTHER" id="PTHR14149:SF14">
    <property type="entry name" value="CALPONIN-HOMOLOGY (CH) DOMAIN-CONTAINING PROTEIN"/>
    <property type="match status" value="1"/>
</dbReference>
<dbReference type="CDD" id="cd12206">
    <property type="entry name" value="RasGAP_IQGAP_related"/>
    <property type="match status" value="1"/>
</dbReference>